<gene>
    <name evidence="2" type="ORF">BT62DRAFT_1003035</name>
</gene>
<proteinExistence type="predicted"/>
<name>A0A9P7VZI5_9AGAR</name>
<evidence type="ECO:0000313" key="2">
    <source>
        <dbReference type="EMBL" id="KAG7449453.1"/>
    </source>
</evidence>
<dbReference type="AlphaFoldDB" id="A0A9P7VZI5"/>
<protein>
    <submittedName>
        <fullName evidence="2">Uncharacterized protein</fullName>
    </submittedName>
</protein>
<comment type="caution">
    <text evidence="2">The sequence shown here is derived from an EMBL/GenBank/DDBJ whole genome shotgun (WGS) entry which is preliminary data.</text>
</comment>
<dbReference type="EMBL" id="MU250528">
    <property type="protein sequence ID" value="KAG7449453.1"/>
    <property type="molecule type" value="Genomic_DNA"/>
</dbReference>
<dbReference type="RefSeq" id="XP_043042953.1">
    <property type="nucleotide sequence ID" value="XM_043176895.1"/>
</dbReference>
<accession>A0A9P7VZI5</accession>
<keyword evidence="3" id="KW-1185">Reference proteome</keyword>
<organism evidence="2 3">
    <name type="scientific">Guyanagaster necrorhizus</name>
    <dbReference type="NCBI Taxonomy" id="856835"/>
    <lineage>
        <taxon>Eukaryota</taxon>
        <taxon>Fungi</taxon>
        <taxon>Dikarya</taxon>
        <taxon>Basidiomycota</taxon>
        <taxon>Agaricomycotina</taxon>
        <taxon>Agaricomycetes</taxon>
        <taxon>Agaricomycetidae</taxon>
        <taxon>Agaricales</taxon>
        <taxon>Marasmiineae</taxon>
        <taxon>Physalacriaceae</taxon>
        <taxon>Guyanagaster</taxon>
    </lineage>
</organism>
<evidence type="ECO:0000313" key="3">
    <source>
        <dbReference type="Proteomes" id="UP000812287"/>
    </source>
</evidence>
<feature type="compositionally biased region" description="Polar residues" evidence="1">
    <location>
        <begin position="122"/>
        <end position="133"/>
    </location>
</feature>
<feature type="region of interest" description="Disordered" evidence="1">
    <location>
        <begin position="122"/>
        <end position="152"/>
    </location>
</feature>
<dbReference type="GeneID" id="66099182"/>
<sequence length="152" mass="16961">MEIKSCTVPIFILLALRERLYPVKVRGLTWPDRLDRAEASSMIHKARVCGLLVMKPEYLAFIDAALPSILDHRRGAGTFFPWGLLFCLDHRVGLPSDVFTLRSLRSSEFGLGFTGLGTTQTCEHQGTNDSLPTLESRHHPHDLRLGTGYAGK</sequence>
<dbReference type="Proteomes" id="UP000812287">
    <property type="component" value="Unassembled WGS sequence"/>
</dbReference>
<reference evidence="2" key="1">
    <citation type="submission" date="2020-11" db="EMBL/GenBank/DDBJ databases">
        <title>Adaptations for nitrogen fixation in a non-lichenized fungal sporocarp promotes dispersal by wood-feeding termites.</title>
        <authorList>
            <consortium name="DOE Joint Genome Institute"/>
            <person name="Koch R.A."/>
            <person name="Yoon G."/>
            <person name="Arayal U."/>
            <person name="Lail K."/>
            <person name="Amirebrahimi M."/>
            <person name="Labutti K."/>
            <person name="Lipzen A."/>
            <person name="Riley R."/>
            <person name="Barry K."/>
            <person name="Henrissat B."/>
            <person name="Grigoriev I.V."/>
            <person name="Herr J.R."/>
            <person name="Aime M.C."/>
        </authorList>
    </citation>
    <scope>NUCLEOTIDE SEQUENCE</scope>
    <source>
        <strain evidence="2">MCA 3950</strain>
    </source>
</reference>
<evidence type="ECO:0000256" key="1">
    <source>
        <dbReference type="SAM" id="MobiDB-lite"/>
    </source>
</evidence>